<comment type="caution">
    <text evidence="2">The sequence shown here is derived from an EMBL/GenBank/DDBJ whole genome shotgun (WGS) entry which is preliminary data.</text>
</comment>
<dbReference type="PANTHER" id="PTHR12993">
    <property type="entry name" value="N-ACETYLGLUCOSAMINYL-PHOSPHATIDYLINOSITOL DE-N-ACETYLASE-RELATED"/>
    <property type="match status" value="1"/>
</dbReference>
<keyword evidence="3" id="KW-1185">Reference proteome</keyword>
<protein>
    <submittedName>
        <fullName evidence="2">PIG-L deacetylase family protein</fullName>
        <ecNumber evidence="2">3.5.1.-</ecNumber>
    </submittedName>
</protein>
<evidence type="ECO:0000313" key="3">
    <source>
        <dbReference type="Proteomes" id="UP001597368"/>
    </source>
</evidence>
<keyword evidence="2" id="KW-0378">Hydrolase</keyword>
<dbReference type="GO" id="GO:0016787">
    <property type="term" value="F:hydrolase activity"/>
    <property type="evidence" value="ECO:0007669"/>
    <property type="project" value="UniProtKB-KW"/>
</dbReference>
<accession>A0ABW4SMZ3</accession>
<dbReference type="PANTHER" id="PTHR12993:SF11">
    <property type="entry name" value="N-ACETYLGLUCOSAMINYL-PHOSPHATIDYLINOSITOL DE-N-ACETYLASE"/>
    <property type="match status" value="1"/>
</dbReference>
<dbReference type="InterPro" id="IPR024078">
    <property type="entry name" value="LmbE-like_dom_sf"/>
</dbReference>
<dbReference type="EC" id="3.5.1.-" evidence="2"/>
<gene>
    <name evidence="2" type="ORF">ACFSKW_02685</name>
</gene>
<evidence type="ECO:0000313" key="2">
    <source>
        <dbReference type="EMBL" id="MFD1930375.1"/>
    </source>
</evidence>
<evidence type="ECO:0000256" key="1">
    <source>
        <dbReference type="ARBA" id="ARBA00022833"/>
    </source>
</evidence>
<sequence>MLRTLVIGAHPDEPEIYAGGTAALLARAGHAVKFLTLTNGDAGHHRMDRAPLAVRRAEEAWRAADALGVIDYDILDTHDGELEPSVAMRSQVITAIRGWRADVVIALHGHGPGHPDNRAAGRLAADAVSFVTNRNVTAGKPPLPRQPVCLIMTDYASTSFHRHEVAVDVDDVLEAKLDGCLAHASQFLEYAPWQRGFLDRAPAAGDVEAGRAFVAEHWARFLAVPEGARPALEARYGARHASGVRHAETFERAPYGRQVTEEELRELLPIFGEG</sequence>
<dbReference type="InterPro" id="IPR003737">
    <property type="entry name" value="GlcNAc_PI_deacetylase-related"/>
</dbReference>
<dbReference type="Pfam" id="PF02585">
    <property type="entry name" value="PIG-L"/>
    <property type="match status" value="1"/>
</dbReference>
<proteinExistence type="predicted"/>
<reference evidence="3" key="1">
    <citation type="journal article" date="2019" name="Int. J. Syst. Evol. Microbiol.">
        <title>The Global Catalogue of Microorganisms (GCM) 10K type strain sequencing project: providing services to taxonomists for standard genome sequencing and annotation.</title>
        <authorList>
            <consortium name="The Broad Institute Genomics Platform"/>
            <consortium name="The Broad Institute Genome Sequencing Center for Infectious Disease"/>
            <person name="Wu L."/>
            <person name="Ma J."/>
        </authorList>
    </citation>
    <scope>NUCLEOTIDE SEQUENCE [LARGE SCALE GENOMIC DNA]</scope>
    <source>
        <strain evidence="3">ICMP 6774ER</strain>
    </source>
</reference>
<organism evidence="2 3">
    <name type="scientific">Nonomuraea mangrovi</name>
    <dbReference type="NCBI Taxonomy" id="2316207"/>
    <lineage>
        <taxon>Bacteria</taxon>
        <taxon>Bacillati</taxon>
        <taxon>Actinomycetota</taxon>
        <taxon>Actinomycetes</taxon>
        <taxon>Streptosporangiales</taxon>
        <taxon>Streptosporangiaceae</taxon>
        <taxon>Nonomuraea</taxon>
    </lineage>
</organism>
<keyword evidence="1" id="KW-0862">Zinc</keyword>
<dbReference type="EMBL" id="JBHUFV010000003">
    <property type="protein sequence ID" value="MFD1930375.1"/>
    <property type="molecule type" value="Genomic_DNA"/>
</dbReference>
<name>A0ABW4SMZ3_9ACTN</name>
<dbReference type="Gene3D" id="3.40.50.10320">
    <property type="entry name" value="LmbE-like"/>
    <property type="match status" value="1"/>
</dbReference>
<dbReference type="SUPFAM" id="SSF102588">
    <property type="entry name" value="LmbE-like"/>
    <property type="match status" value="1"/>
</dbReference>
<dbReference type="Proteomes" id="UP001597368">
    <property type="component" value="Unassembled WGS sequence"/>
</dbReference>
<dbReference type="RefSeq" id="WP_379568701.1">
    <property type="nucleotide sequence ID" value="NZ_JBHUFV010000003.1"/>
</dbReference>